<gene>
    <name evidence="2" type="ORF">D4A35_02240</name>
</gene>
<feature type="transmembrane region" description="Helical" evidence="1">
    <location>
        <begin position="122"/>
        <end position="140"/>
    </location>
</feature>
<feature type="transmembrane region" description="Helical" evidence="1">
    <location>
        <begin position="252"/>
        <end position="273"/>
    </location>
</feature>
<proteinExistence type="predicted"/>
<evidence type="ECO:0000313" key="2">
    <source>
        <dbReference type="EMBL" id="QEZ67810.1"/>
    </source>
</evidence>
<keyword evidence="1" id="KW-0472">Membrane</keyword>
<feature type="transmembrane region" description="Helical" evidence="1">
    <location>
        <begin position="97"/>
        <end position="116"/>
    </location>
</feature>
<keyword evidence="1" id="KW-1133">Transmembrane helix</keyword>
<evidence type="ECO:0000313" key="3">
    <source>
        <dbReference type="Proteomes" id="UP000326961"/>
    </source>
</evidence>
<reference evidence="2 3" key="1">
    <citation type="submission" date="2018-09" db="EMBL/GenBank/DDBJ databases">
        <title>A clostridial neurotoxin that targets Anopheles mosquitoes.</title>
        <authorList>
            <person name="Contreras E."/>
            <person name="Masuyer G."/>
            <person name="Qureshi N."/>
            <person name="Chawla S."/>
            <person name="Lim H.L."/>
            <person name="Chen J."/>
            <person name="Stenmark P."/>
            <person name="Gill S."/>
        </authorList>
    </citation>
    <scope>NUCLEOTIDE SEQUENCE [LARGE SCALE GENOMIC DNA]</scope>
    <source>
        <strain evidence="2 3">Cbm</strain>
    </source>
</reference>
<dbReference type="RefSeq" id="WP_150885641.1">
    <property type="nucleotide sequence ID" value="NZ_BROK01000023.1"/>
</dbReference>
<dbReference type="AlphaFoldDB" id="A0A5P3XBT4"/>
<dbReference type="EMBL" id="CP032452">
    <property type="protein sequence ID" value="QEZ67810.1"/>
    <property type="molecule type" value="Genomic_DNA"/>
</dbReference>
<protein>
    <submittedName>
        <fullName evidence="2">Uncharacterized protein</fullName>
    </submittedName>
</protein>
<evidence type="ECO:0000256" key="1">
    <source>
        <dbReference type="SAM" id="Phobius"/>
    </source>
</evidence>
<feature type="transmembrane region" description="Helical" evidence="1">
    <location>
        <begin position="161"/>
        <end position="184"/>
    </location>
</feature>
<accession>A0A5P3XBT4</accession>
<name>A0A5P3XBT4_PARBF</name>
<dbReference type="Proteomes" id="UP000326961">
    <property type="component" value="Chromosome"/>
</dbReference>
<organism evidence="2 3">
    <name type="scientific">Paraclostridium bifermentans</name>
    <name type="common">Clostridium bifermentans</name>
    <dbReference type="NCBI Taxonomy" id="1490"/>
    <lineage>
        <taxon>Bacteria</taxon>
        <taxon>Bacillati</taxon>
        <taxon>Bacillota</taxon>
        <taxon>Clostridia</taxon>
        <taxon>Peptostreptococcales</taxon>
        <taxon>Peptostreptococcaceae</taxon>
        <taxon>Paraclostridium</taxon>
    </lineage>
</organism>
<sequence>MSKTPTIKENLRYDDIENEDFEILLDEEFLDIENFLNSYIVKEVDEENVDLTIDKLRHYMPQNKNEEIIKNENMNLYSKVSTSMGLLKMQFKIFNKLYLIASIILVLCGVIGTIKLNLNPYLCAYTVSPIPILIGLAEILRGKEENMWELELSYKYSFRQILFAKLVIISTTAIALTLVTSLILTGTYSEVSLLRIINICLIPTCFISLISLILASIYRGMNSIVLSTSIWMVVSNMVDNHTINYIVNVKNYKLFLVLILLFGLTIIASKLFYKKSINFIDYKNLDF</sequence>
<keyword evidence="1" id="KW-0812">Transmembrane</keyword>
<feature type="transmembrane region" description="Helical" evidence="1">
    <location>
        <begin position="196"/>
        <end position="217"/>
    </location>
</feature>